<proteinExistence type="predicted"/>
<dbReference type="EMBL" id="BLXT01006199">
    <property type="protein sequence ID" value="GFO29827.1"/>
    <property type="molecule type" value="Genomic_DNA"/>
</dbReference>
<dbReference type="Proteomes" id="UP000735302">
    <property type="component" value="Unassembled WGS sequence"/>
</dbReference>
<reference evidence="2 3" key="1">
    <citation type="journal article" date="2021" name="Elife">
        <title>Chloroplast acquisition without the gene transfer in kleptoplastic sea slugs, Plakobranchus ocellatus.</title>
        <authorList>
            <person name="Maeda T."/>
            <person name="Takahashi S."/>
            <person name="Yoshida T."/>
            <person name="Shimamura S."/>
            <person name="Takaki Y."/>
            <person name="Nagai Y."/>
            <person name="Toyoda A."/>
            <person name="Suzuki Y."/>
            <person name="Arimoto A."/>
            <person name="Ishii H."/>
            <person name="Satoh N."/>
            <person name="Nishiyama T."/>
            <person name="Hasebe M."/>
            <person name="Maruyama T."/>
            <person name="Minagawa J."/>
            <person name="Obokata J."/>
            <person name="Shigenobu S."/>
        </authorList>
    </citation>
    <scope>NUCLEOTIDE SEQUENCE [LARGE SCALE GENOMIC DNA]</scope>
</reference>
<keyword evidence="3" id="KW-1185">Reference proteome</keyword>
<evidence type="ECO:0000256" key="1">
    <source>
        <dbReference type="SAM" id="MobiDB-lite"/>
    </source>
</evidence>
<sequence length="94" mass="10794">MHRKIQSRGIPPKTSRQSKVNDKHENNTMHTTCLDQKKTINDATPPSEPLHGGALVAQWLRTRPEKFSDAFVADSKYVRPRQHRYGQLLICTKT</sequence>
<protein>
    <submittedName>
        <fullName evidence="2">Uncharacterized protein</fullName>
    </submittedName>
</protein>
<gene>
    <name evidence="2" type="ORF">PoB_005633200</name>
</gene>
<feature type="region of interest" description="Disordered" evidence="1">
    <location>
        <begin position="1"/>
        <end position="29"/>
    </location>
</feature>
<evidence type="ECO:0000313" key="2">
    <source>
        <dbReference type="EMBL" id="GFO29827.1"/>
    </source>
</evidence>
<comment type="caution">
    <text evidence="2">The sequence shown here is derived from an EMBL/GenBank/DDBJ whole genome shotgun (WGS) entry which is preliminary data.</text>
</comment>
<name>A0AAV4CEQ5_9GAST</name>
<accession>A0AAV4CEQ5</accession>
<evidence type="ECO:0000313" key="3">
    <source>
        <dbReference type="Proteomes" id="UP000735302"/>
    </source>
</evidence>
<dbReference type="AlphaFoldDB" id="A0AAV4CEQ5"/>
<organism evidence="2 3">
    <name type="scientific">Plakobranchus ocellatus</name>
    <dbReference type="NCBI Taxonomy" id="259542"/>
    <lineage>
        <taxon>Eukaryota</taxon>
        <taxon>Metazoa</taxon>
        <taxon>Spiralia</taxon>
        <taxon>Lophotrochozoa</taxon>
        <taxon>Mollusca</taxon>
        <taxon>Gastropoda</taxon>
        <taxon>Heterobranchia</taxon>
        <taxon>Euthyneura</taxon>
        <taxon>Panpulmonata</taxon>
        <taxon>Sacoglossa</taxon>
        <taxon>Placobranchoidea</taxon>
        <taxon>Plakobranchidae</taxon>
        <taxon>Plakobranchus</taxon>
    </lineage>
</organism>